<evidence type="ECO:0000313" key="4">
    <source>
        <dbReference type="Proteomes" id="UP000233248"/>
    </source>
</evidence>
<accession>A0A2N1J5A0</accession>
<dbReference type="InterPro" id="IPR029150">
    <property type="entry name" value="dCache_3"/>
</dbReference>
<dbReference type="AlphaFoldDB" id="A0A2N1J5A0"/>
<dbReference type="OrthoDB" id="5362926at2"/>
<proteinExistence type="predicted"/>
<sequence>MELKMIFNRNFVFLLFFIAISSFFLFWAFNSYMIYEQKSANEDIMDMYLENLTKEIRKNKELVLTSAVLLSKNSDIKRCLKTNNKKECVKYLQKSKQSLVNTSLFKDVKIHLHKKNLQSFFRLWDLNNSKNDSLKEFRDCLKIVKNEKIPKACIEIGRFSMLIRGISPVVENGEYLGSIEAITDFSSIIEHFKDLGIKLYVLMDKKYISIPTKIEFKKEQILKNYVVLNNKLEDFSFLDNQEFKYTAYVKRSNYYLLYTPIYNINKEQIGTYVLKIYI</sequence>
<organism evidence="3 4">
    <name type="scientific">Malaciobacter halophilus</name>
    <dbReference type="NCBI Taxonomy" id="197482"/>
    <lineage>
        <taxon>Bacteria</taxon>
        <taxon>Pseudomonadati</taxon>
        <taxon>Campylobacterota</taxon>
        <taxon>Epsilonproteobacteria</taxon>
        <taxon>Campylobacterales</taxon>
        <taxon>Arcobacteraceae</taxon>
        <taxon>Malaciobacter</taxon>
    </lineage>
</organism>
<protein>
    <recommendedName>
        <fullName evidence="2">Double Cache domain-containing protein</fullName>
    </recommendedName>
</protein>
<keyword evidence="1" id="KW-1133">Transmembrane helix</keyword>
<dbReference type="EMBL" id="NXIF01000008">
    <property type="protein sequence ID" value="PKI81748.1"/>
    <property type="molecule type" value="Genomic_DNA"/>
</dbReference>
<evidence type="ECO:0000259" key="2">
    <source>
        <dbReference type="Pfam" id="PF14827"/>
    </source>
</evidence>
<reference evidence="3 4" key="1">
    <citation type="submission" date="2017-09" db="EMBL/GenBank/DDBJ databases">
        <title>Genomics of the genus Arcobacter.</title>
        <authorList>
            <person name="Perez-Cataluna A."/>
            <person name="Figueras M.J."/>
            <person name="Salas-Masso N."/>
        </authorList>
    </citation>
    <scope>NUCLEOTIDE SEQUENCE [LARGE SCALE GENOMIC DNA]</scope>
    <source>
        <strain evidence="3 4">DSM 18005</strain>
    </source>
</reference>
<evidence type="ECO:0000256" key="1">
    <source>
        <dbReference type="SAM" id="Phobius"/>
    </source>
</evidence>
<dbReference type="Pfam" id="PF14827">
    <property type="entry name" value="dCache_3"/>
    <property type="match status" value="1"/>
</dbReference>
<comment type="caution">
    <text evidence="3">The sequence shown here is derived from an EMBL/GenBank/DDBJ whole genome shotgun (WGS) entry which is preliminary data.</text>
</comment>
<dbReference type="Proteomes" id="UP000233248">
    <property type="component" value="Unassembled WGS sequence"/>
</dbReference>
<keyword evidence="1" id="KW-0812">Transmembrane</keyword>
<gene>
    <name evidence="3" type="ORF">CP960_02420</name>
</gene>
<feature type="transmembrane region" description="Helical" evidence="1">
    <location>
        <begin position="12"/>
        <end position="35"/>
    </location>
</feature>
<evidence type="ECO:0000313" key="3">
    <source>
        <dbReference type="EMBL" id="PKI81748.1"/>
    </source>
</evidence>
<name>A0A2N1J5A0_9BACT</name>
<keyword evidence="1" id="KW-0472">Membrane</keyword>
<feature type="domain" description="Double Cache" evidence="2">
    <location>
        <begin position="109"/>
        <end position="273"/>
    </location>
</feature>
<keyword evidence="4" id="KW-1185">Reference proteome</keyword>